<comment type="subcellular location">
    <subcellularLocation>
        <location evidence="1">Plastid</location>
        <location evidence="1">Chloroplast membrane</location>
        <topology evidence="1">Multi-pass membrane protein</topology>
    </subcellularLocation>
</comment>
<evidence type="ECO:0000256" key="7">
    <source>
        <dbReference type="ARBA" id="ARBA00022777"/>
    </source>
</evidence>
<keyword evidence="3" id="KW-0150">Chloroplast</keyword>
<evidence type="ECO:0000256" key="5">
    <source>
        <dbReference type="ARBA" id="ARBA00022679"/>
    </source>
</evidence>
<keyword evidence="10 15" id="KW-0472">Membrane</keyword>
<keyword evidence="7" id="KW-0418">Kinase</keyword>
<reference evidence="16" key="1">
    <citation type="submission" date="2021-01" db="EMBL/GenBank/DDBJ databases">
        <authorList>
            <person name="Corre E."/>
            <person name="Pelletier E."/>
            <person name="Niang G."/>
            <person name="Scheremetjew M."/>
            <person name="Finn R."/>
            <person name="Kale V."/>
            <person name="Holt S."/>
            <person name="Cochrane G."/>
            <person name="Meng A."/>
            <person name="Brown T."/>
            <person name="Cohen L."/>
        </authorList>
    </citation>
    <scope>NUCLEOTIDE SEQUENCE</scope>
    <source>
        <strain evidence="16">CCMP1413</strain>
    </source>
</reference>
<dbReference type="InterPro" id="IPR039606">
    <property type="entry name" value="Phytol/farnesol_kinase"/>
</dbReference>
<name>A0A7R9T7K1_9VIRI</name>
<keyword evidence="4" id="KW-0934">Plastid</keyword>
<dbReference type="EMBL" id="HBDZ01000073">
    <property type="protein sequence ID" value="CAD8227461.1"/>
    <property type="molecule type" value="Transcribed_RNA"/>
</dbReference>
<feature type="compositionally biased region" description="Low complexity" evidence="14">
    <location>
        <begin position="137"/>
        <end position="152"/>
    </location>
</feature>
<feature type="transmembrane region" description="Helical" evidence="15">
    <location>
        <begin position="419"/>
        <end position="437"/>
    </location>
</feature>
<evidence type="ECO:0000256" key="12">
    <source>
        <dbReference type="ARBA" id="ARBA00039024"/>
    </source>
</evidence>
<protein>
    <recommendedName>
        <fullName evidence="12">phytol kinase</fullName>
        <ecNumber evidence="12">2.7.1.182</ecNumber>
    </recommendedName>
</protein>
<feature type="compositionally biased region" description="Basic and acidic residues" evidence="14">
    <location>
        <begin position="125"/>
        <end position="136"/>
    </location>
</feature>
<feature type="compositionally biased region" description="Polar residues" evidence="14">
    <location>
        <begin position="101"/>
        <end position="118"/>
    </location>
</feature>
<evidence type="ECO:0000256" key="15">
    <source>
        <dbReference type="SAM" id="Phobius"/>
    </source>
</evidence>
<evidence type="ECO:0000256" key="14">
    <source>
        <dbReference type="SAM" id="MobiDB-lite"/>
    </source>
</evidence>
<keyword evidence="6 15" id="KW-0812">Transmembrane</keyword>
<dbReference type="GO" id="GO:0009507">
    <property type="term" value="C:chloroplast"/>
    <property type="evidence" value="ECO:0007669"/>
    <property type="project" value="UniProtKB-SubCell"/>
</dbReference>
<dbReference type="EC" id="2.7.1.182" evidence="12"/>
<evidence type="ECO:0000256" key="6">
    <source>
        <dbReference type="ARBA" id="ARBA00022692"/>
    </source>
</evidence>
<dbReference type="GO" id="GO:0010276">
    <property type="term" value="F:phytol kinase activity"/>
    <property type="evidence" value="ECO:0007669"/>
    <property type="project" value="UniProtKB-EC"/>
</dbReference>
<evidence type="ECO:0000256" key="2">
    <source>
        <dbReference type="ARBA" id="ARBA00010794"/>
    </source>
</evidence>
<accession>A0A7R9T7K1</accession>
<dbReference type="GO" id="GO:0016020">
    <property type="term" value="C:membrane"/>
    <property type="evidence" value="ECO:0007669"/>
    <property type="project" value="UniProtKB-SubCell"/>
</dbReference>
<evidence type="ECO:0000256" key="9">
    <source>
        <dbReference type="ARBA" id="ARBA00022989"/>
    </source>
</evidence>
<keyword evidence="9 15" id="KW-1133">Transmembrane helix</keyword>
<keyword evidence="8" id="KW-0809">Transit peptide</keyword>
<feature type="region of interest" description="Disordered" evidence="14">
    <location>
        <begin position="101"/>
        <end position="157"/>
    </location>
</feature>
<keyword evidence="5" id="KW-0808">Transferase</keyword>
<evidence type="ECO:0000256" key="1">
    <source>
        <dbReference type="ARBA" id="ARBA00004508"/>
    </source>
</evidence>
<evidence type="ECO:0000256" key="4">
    <source>
        <dbReference type="ARBA" id="ARBA00022640"/>
    </source>
</evidence>
<feature type="transmembrane region" description="Helical" evidence="15">
    <location>
        <begin position="353"/>
        <end position="376"/>
    </location>
</feature>
<gene>
    <name evidence="16" type="ORF">PCOL08062_LOCUS68</name>
</gene>
<dbReference type="PANTHER" id="PTHR32523">
    <property type="entry name" value="PHYTOL KINASE 1, CHLOROPLASTIC"/>
    <property type="match status" value="1"/>
</dbReference>
<comment type="similarity">
    <text evidence="2">Belongs to the polyprenol kinase family.</text>
</comment>
<comment type="catalytic activity">
    <reaction evidence="13">
        <text>phytol + CTP = phytyl phosphate + CDP + H(+)</text>
        <dbReference type="Rhea" id="RHEA:38055"/>
        <dbReference type="ChEBI" id="CHEBI:15378"/>
        <dbReference type="ChEBI" id="CHEBI:17327"/>
        <dbReference type="ChEBI" id="CHEBI:37563"/>
        <dbReference type="ChEBI" id="CHEBI:58069"/>
        <dbReference type="ChEBI" id="CHEBI:75483"/>
        <dbReference type="EC" id="2.7.1.182"/>
    </reaction>
</comment>
<evidence type="ECO:0000256" key="3">
    <source>
        <dbReference type="ARBA" id="ARBA00022528"/>
    </source>
</evidence>
<proteinExistence type="inferred from homology"/>
<evidence type="ECO:0000256" key="13">
    <source>
        <dbReference type="ARBA" id="ARBA00048889"/>
    </source>
</evidence>
<dbReference type="PANTHER" id="PTHR32523:SF8">
    <property type="entry name" value="DOLICHOL KINASE"/>
    <property type="match status" value="1"/>
</dbReference>
<feature type="transmembrane region" description="Helical" evidence="15">
    <location>
        <begin position="388"/>
        <end position="407"/>
    </location>
</feature>
<evidence type="ECO:0000256" key="11">
    <source>
        <dbReference type="ARBA" id="ARBA00024015"/>
    </source>
</evidence>
<sequence>MAVRTTARAAAAVRNSAAGHRRCASTGAMHAQSLAQAAMAATTGAASASARGAPLPPAAATGGLGARAGEIAVQPMRRSRSFGVLWPASQARGTHLIARAETSTSEACTSAANASDQPSGPLKSEGGRGEDEREGANGDAPASGPAPDAAGPSGDGGTGTLGALAVATAVLLGGALALRLTTGGAPDGPPGAAEDTLAAIGGGTGALLWVRLFDWLTTTEKLDQKLSRKLVHIGSGPLFALTWPLFTASPHARVAAAAVPALNALRLVAIGTGALGDEDAAKAVSRSGRRDEVLRGPLYYVLVLLLATLACWRDSPVGAVALGTMCGGDGLADIVGRRLGKGNALPFNPQKSAAGSVAMFVGGWGMSALIILVLSSASPSFVMTESDWAVVPLIALACAAVEALPVSEDVAALPVLDDNVTVPLTALVLGALLFSHGA</sequence>
<dbReference type="AlphaFoldDB" id="A0A7R9T7K1"/>
<comment type="pathway">
    <text evidence="11">Cofactor biosynthesis; tocopherol biosynthesis.</text>
</comment>
<evidence type="ECO:0000256" key="10">
    <source>
        <dbReference type="ARBA" id="ARBA00023136"/>
    </source>
</evidence>
<organism evidence="16">
    <name type="scientific">Prasinoderma coloniale</name>
    <dbReference type="NCBI Taxonomy" id="156133"/>
    <lineage>
        <taxon>Eukaryota</taxon>
        <taxon>Viridiplantae</taxon>
        <taxon>Prasinodermophyta</taxon>
        <taxon>Prasinodermophyceae</taxon>
        <taxon>Prasinodermales</taxon>
        <taxon>Prasinodermaceae</taxon>
        <taxon>Prasinoderma</taxon>
    </lineage>
</organism>
<evidence type="ECO:0000256" key="8">
    <source>
        <dbReference type="ARBA" id="ARBA00022946"/>
    </source>
</evidence>
<evidence type="ECO:0000313" key="16">
    <source>
        <dbReference type="EMBL" id="CAD8227461.1"/>
    </source>
</evidence>
<feature type="transmembrane region" description="Helical" evidence="15">
    <location>
        <begin position="297"/>
        <end position="315"/>
    </location>
</feature>